<proteinExistence type="predicted"/>
<evidence type="ECO:0000313" key="2">
    <source>
        <dbReference type="EMBL" id="MDI1487944.1"/>
    </source>
</evidence>
<reference evidence="2" key="1">
    <citation type="journal article" date="2023" name="Genome Biol. Evol.">
        <title>First Whole Genome Sequence and Flow Cytometry Genome Size Data for the Lichen-Forming Fungus Ramalina farinacea (Ascomycota).</title>
        <authorList>
            <person name="Llewellyn T."/>
            <person name="Mian S."/>
            <person name="Hill R."/>
            <person name="Leitch I.J."/>
            <person name="Gaya E."/>
        </authorList>
    </citation>
    <scope>NUCLEOTIDE SEQUENCE</scope>
    <source>
        <strain evidence="2">LIQ254RAFAR</strain>
    </source>
</reference>
<comment type="caution">
    <text evidence="2">The sequence shown here is derived from an EMBL/GenBank/DDBJ whole genome shotgun (WGS) entry which is preliminary data.</text>
</comment>
<keyword evidence="3" id="KW-1185">Reference proteome</keyword>
<evidence type="ECO:0000256" key="1">
    <source>
        <dbReference type="SAM" id="Phobius"/>
    </source>
</evidence>
<feature type="transmembrane region" description="Helical" evidence="1">
    <location>
        <begin position="65"/>
        <end position="85"/>
    </location>
</feature>
<gene>
    <name evidence="2" type="ORF">OHK93_007218</name>
</gene>
<dbReference type="EMBL" id="JAPUFD010000006">
    <property type="protein sequence ID" value="MDI1487944.1"/>
    <property type="molecule type" value="Genomic_DNA"/>
</dbReference>
<keyword evidence="1" id="KW-0812">Transmembrane</keyword>
<dbReference type="Proteomes" id="UP001161017">
    <property type="component" value="Unassembled WGS sequence"/>
</dbReference>
<name>A0AA43QLS2_9LECA</name>
<feature type="transmembrane region" description="Helical" evidence="1">
    <location>
        <begin position="25"/>
        <end position="44"/>
    </location>
</feature>
<keyword evidence="1" id="KW-1133">Transmembrane helix</keyword>
<protein>
    <submittedName>
        <fullName evidence="2">Uncharacterized protein</fullName>
    </submittedName>
</protein>
<keyword evidence="1" id="KW-0472">Membrane</keyword>
<dbReference type="AlphaFoldDB" id="A0AA43QLS2"/>
<organism evidence="2 3">
    <name type="scientific">Ramalina farinacea</name>
    <dbReference type="NCBI Taxonomy" id="258253"/>
    <lineage>
        <taxon>Eukaryota</taxon>
        <taxon>Fungi</taxon>
        <taxon>Dikarya</taxon>
        <taxon>Ascomycota</taxon>
        <taxon>Pezizomycotina</taxon>
        <taxon>Lecanoromycetes</taxon>
        <taxon>OSLEUM clade</taxon>
        <taxon>Lecanoromycetidae</taxon>
        <taxon>Lecanorales</taxon>
        <taxon>Lecanorineae</taxon>
        <taxon>Ramalinaceae</taxon>
        <taxon>Ramalina</taxon>
    </lineage>
</organism>
<evidence type="ECO:0000313" key="3">
    <source>
        <dbReference type="Proteomes" id="UP001161017"/>
    </source>
</evidence>
<sequence length="169" mass="18969">MGLSITSQVLTLSRAALCPMSIKGAIIRFLLSILAWAIFLHLAYHSDPDNMLPPEVTTKLDHGELFFTATLLSVETALLFLQWNFFLLSHLYIWATSDAALLCILKLFGRKSDVPPSWVTRWVTPAAAWFRAVLVYLYPGLTEMMDETRRGVEGPVDMGEHEGHCSMRG</sequence>
<accession>A0AA43QLS2</accession>